<dbReference type="RefSeq" id="WP_127043596.1">
    <property type="nucleotide sequence ID" value="NZ_JAABOK010000019.1"/>
</dbReference>
<dbReference type="AlphaFoldDB" id="A0A433WBQ3"/>
<evidence type="ECO:0000313" key="2">
    <source>
        <dbReference type="Proteomes" id="UP000281028"/>
    </source>
</evidence>
<reference evidence="1" key="1">
    <citation type="submission" date="2020-05" db="EMBL/GenBank/DDBJ databases">
        <title>Chitinophaga laudate sp. nov., isolated from a tropical peat swamp.</title>
        <authorList>
            <person name="Goh C.B.S."/>
            <person name="Lee M.S."/>
            <person name="Parimannan S."/>
            <person name="Pasbakhsh P."/>
            <person name="Yule C.M."/>
            <person name="Rajandas H."/>
            <person name="Loke S."/>
            <person name="Croft L."/>
            <person name="Tan J.B.L."/>
        </authorList>
    </citation>
    <scope>NUCLEOTIDE SEQUENCE</scope>
    <source>
        <strain evidence="1">Mgbs1</strain>
    </source>
</reference>
<name>A0A433WBQ3_9BACT</name>
<proteinExistence type="predicted"/>
<accession>A0A433WBQ3</accession>
<evidence type="ECO:0000313" key="1">
    <source>
        <dbReference type="EMBL" id="NSL87633.1"/>
    </source>
</evidence>
<dbReference type="NCBIfam" id="TIGR03519">
    <property type="entry name" value="T9SS_PorP_fam"/>
    <property type="match status" value="1"/>
</dbReference>
<organism evidence="1 2">
    <name type="scientific">Chitinophaga solisilvae</name>
    <dbReference type="NCBI Taxonomy" id="1233460"/>
    <lineage>
        <taxon>Bacteria</taxon>
        <taxon>Pseudomonadati</taxon>
        <taxon>Bacteroidota</taxon>
        <taxon>Chitinophagia</taxon>
        <taxon>Chitinophagales</taxon>
        <taxon>Chitinophagaceae</taxon>
        <taxon>Chitinophaga</taxon>
    </lineage>
</organism>
<dbReference type="EMBL" id="RIAR02000001">
    <property type="protein sequence ID" value="NSL87633.1"/>
    <property type="molecule type" value="Genomic_DNA"/>
</dbReference>
<comment type="caution">
    <text evidence="1">The sequence shown here is derived from an EMBL/GenBank/DDBJ whole genome shotgun (WGS) entry which is preliminary data.</text>
</comment>
<dbReference type="OrthoDB" id="626665at2"/>
<gene>
    <name evidence="1" type="ORF">ECE50_012370</name>
</gene>
<dbReference type="Pfam" id="PF11751">
    <property type="entry name" value="PorP_SprF"/>
    <property type="match status" value="1"/>
</dbReference>
<dbReference type="InterPro" id="IPR019861">
    <property type="entry name" value="PorP/SprF_Bacteroidetes"/>
</dbReference>
<keyword evidence="2" id="KW-1185">Reference proteome</keyword>
<protein>
    <submittedName>
        <fullName evidence="1">Type IX secretion system membrane protein PorP/SprF</fullName>
    </submittedName>
</protein>
<dbReference type="Proteomes" id="UP000281028">
    <property type="component" value="Unassembled WGS sequence"/>
</dbReference>
<sequence>MKCKILPDKLFLFLRLSLLLLLPLLKTMVVCAQQDAMFSQYMFNTLAVNPAYAGSRNVLSLTAMHRNQWVGMKGAPKTTTFSADMPTWNNKLGLGFIAFNDEIGVTKSTGFYGVYNYRIRFTGGGTLAIGLQGGVTNYKANLAGVSLKDQNDPAFANNINSFLPTFGAGVFYSTDKFYAGFSAPNIIKSYLRKDVYLYSSELIAQKFEHMFLMAGYVFDMGNDIKLKPSFLVKYVKGAPIQADINTQVWLKDVISVGGSFRTDKSGAILTEIQCTPQFRLGYSYDISNKSLAAYNRGSHEVMIRYEFGFEKGKVLSPRYF</sequence>